<gene>
    <name evidence="8" type="primary">ftsE</name>
</gene>
<dbReference type="GO" id="GO:0016887">
    <property type="term" value="F:ATP hydrolysis activity"/>
    <property type="evidence" value="ECO:0007669"/>
    <property type="project" value="InterPro"/>
</dbReference>
<comment type="catalytic activity">
    <reaction evidence="5">
        <text>ATP + H2O = ADP + phosphate + H(+)</text>
        <dbReference type="Rhea" id="RHEA:13065"/>
        <dbReference type="ChEBI" id="CHEBI:15377"/>
        <dbReference type="ChEBI" id="CHEBI:15378"/>
        <dbReference type="ChEBI" id="CHEBI:30616"/>
        <dbReference type="ChEBI" id="CHEBI:43474"/>
        <dbReference type="ChEBI" id="CHEBI:456216"/>
    </reaction>
</comment>
<proteinExistence type="inferred from homology"/>
<protein>
    <submittedName>
        <fullName evidence="8">Cell division protein FtsE</fullName>
    </submittedName>
</protein>
<keyword evidence="2" id="KW-0813">Transport</keyword>
<keyword evidence="8" id="KW-0131">Cell cycle</keyword>
<name>A0A0A7RES2_9LACO</name>
<feature type="domain" description="ABC transporter" evidence="7">
    <location>
        <begin position="2"/>
        <end position="235"/>
    </location>
</feature>
<evidence type="ECO:0000256" key="6">
    <source>
        <dbReference type="ARBA" id="ARBA00055994"/>
    </source>
</evidence>
<sequence>MIRFKQVSKTYGENLALRQVNFEIKQGEFVYLIGPSGAGKSTIIKLLTREELATSGQVIIGNTDLSKLKDQHVYKLRRQLGIVNQQDVFLENRTVKENYQAVLGATGVAETEWLAKIKRTLDLVGLAAYLDAYPRQLSVGQKKRVAIGRAMLNRPKILLADEPTANLDPKTAIDIMRLFFRINRQQTTVLMATHDSTIVNTFMRRVLELEEGKLIRDQAAGNYNVFGNPNDIYIL</sequence>
<comment type="function">
    <text evidence="6">Part of the ABC transporter FtsEX involved in cellular division. Has ATPase activity. Essential for cell division and viability.</text>
</comment>
<evidence type="ECO:0000256" key="1">
    <source>
        <dbReference type="ARBA" id="ARBA00005417"/>
    </source>
</evidence>
<dbReference type="FunFam" id="3.40.50.300:FF:000056">
    <property type="entry name" value="Cell division ATP-binding protein FtsE"/>
    <property type="match status" value="1"/>
</dbReference>
<evidence type="ECO:0000256" key="4">
    <source>
        <dbReference type="ARBA" id="ARBA00022840"/>
    </source>
</evidence>
<dbReference type="GO" id="GO:0022857">
    <property type="term" value="F:transmembrane transporter activity"/>
    <property type="evidence" value="ECO:0007669"/>
    <property type="project" value="TreeGrafter"/>
</dbReference>
<dbReference type="GO" id="GO:0005886">
    <property type="term" value="C:plasma membrane"/>
    <property type="evidence" value="ECO:0007669"/>
    <property type="project" value="TreeGrafter"/>
</dbReference>
<dbReference type="PANTHER" id="PTHR24220">
    <property type="entry name" value="IMPORT ATP-BINDING PROTEIN"/>
    <property type="match status" value="1"/>
</dbReference>
<keyword evidence="8" id="KW-0132">Cell division</keyword>
<dbReference type="GO" id="GO:0051301">
    <property type="term" value="P:cell division"/>
    <property type="evidence" value="ECO:0007669"/>
    <property type="project" value="UniProtKB-KW"/>
</dbReference>
<evidence type="ECO:0000256" key="2">
    <source>
        <dbReference type="ARBA" id="ARBA00022448"/>
    </source>
</evidence>
<keyword evidence="4" id="KW-0067">ATP-binding</keyword>
<comment type="similarity">
    <text evidence="1">Belongs to the ABC transporter superfamily.</text>
</comment>
<evidence type="ECO:0000256" key="3">
    <source>
        <dbReference type="ARBA" id="ARBA00022741"/>
    </source>
</evidence>
<dbReference type="InterPro" id="IPR015854">
    <property type="entry name" value="ABC_transpr_LolD-like"/>
</dbReference>
<dbReference type="GO" id="GO:0005524">
    <property type="term" value="F:ATP binding"/>
    <property type="evidence" value="ECO:0007669"/>
    <property type="project" value="UniProtKB-KW"/>
</dbReference>
<evidence type="ECO:0000259" key="7">
    <source>
        <dbReference type="PROSITE" id="PS50893"/>
    </source>
</evidence>
<evidence type="ECO:0000256" key="5">
    <source>
        <dbReference type="ARBA" id="ARBA00049360"/>
    </source>
</evidence>
<dbReference type="AlphaFoldDB" id="A0A0A7RES2"/>
<evidence type="ECO:0000313" key="8">
    <source>
        <dbReference type="EMBL" id="AJA33701.1"/>
    </source>
</evidence>
<dbReference type="InterPro" id="IPR027417">
    <property type="entry name" value="P-loop_NTPase"/>
</dbReference>
<dbReference type="PROSITE" id="PS50893">
    <property type="entry name" value="ABC_TRANSPORTER_2"/>
    <property type="match status" value="1"/>
</dbReference>
<dbReference type="PROSITE" id="PS00211">
    <property type="entry name" value="ABC_TRANSPORTER_1"/>
    <property type="match status" value="1"/>
</dbReference>
<accession>A0A0A7RES2</accession>
<dbReference type="InterPro" id="IPR017871">
    <property type="entry name" value="ABC_transporter-like_CS"/>
</dbReference>
<dbReference type="SMART" id="SM00382">
    <property type="entry name" value="AAA"/>
    <property type="match status" value="1"/>
</dbReference>
<organism evidence="8">
    <name type="scientific">Ligilactobacillus agilis</name>
    <dbReference type="NCBI Taxonomy" id="1601"/>
    <lineage>
        <taxon>Bacteria</taxon>
        <taxon>Bacillati</taxon>
        <taxon>Bacillota</taxon>
        <taxon>Bacilli</taxon>
        <taxon>Lactobacillales</taxon>
        <taxon>Lactobacillaceae</taxon>
        <taxon>Ligilactobacillus</taxon>
    </lineage>
</organism>
<dbReference type="InterPro" id="IPR003439">
    <property type="entry name" value="ABC_transporter-like_ATP-bd"/>
</dbReference>
<dbReference type="Pfam" id="PF00005">
    <property type="entry name" value="ABC_tran"/>
    <property type="match status" value="1"/>
</dbReference>
<dbReference type="SUPFAM" id="SSF52540">
    <property type="entry name" value="P-loop containing nucleoside triphosphate hydrolases"/>
    <property type="match status" value="1"/>
</dbReference>
<dbReference type="InterPro" id="IPR003593">
    <property type="entry name" value="AAA+_ATPase"/>
</dbReference>
<keyword evidence="3" id="KW-0547">Nucleotide-binding</keyword>
<dbReference type="Gene3D" id="3.40.50.300">
    <property type="entry name" value="P-loop containing nucleotide triphosphate hydrolases"/>
    <property type="match status" value="1"/>
</dbReference>
<reference evidence="8" key="1">
    <citation type="journal article" date="2014" name="Appl. Environ. Microbiol.">
        <title>Detection and genomic characterization of motility in Lactobacillus curvatus: confirmation of motility in a species outside the Lactobacillus salivarius clade.</title>
        <authorList>
            <person name="Cousin F.J."/>
            <person name="Lynch S.M."/>
            <person name="Harris H.M."/>
            <person name="McCann A."/>
            <person name="Lynch D.B."/>
            <person name="Neville B.A."/>
            <person name="Irisawa T."/>
            <person name="Okada S."/>
            <person name="Endo A."/>
            <person name="O'Toole P.W."/>
        </authorList>
    </citation>
    <scope>NUCLEOTIDE SEQUENCE</scope>
    <source>
        <strain evidence="8">DSM 20509</strain>
    </source>
</reference>
<dbReference type="EMBL" id="KM886859">
    <property type="protein sequence ID" value="AJA33701.1"/>
    <property type="molecule type" value="Genomic_DNA"/>
</dbReference>
<dbReference type="PANTHER" id="PTHR24220:SF470">
    <property type="entry name" value="CELL DIVISION ATP-BINDING PROTEIN FTSE"/>
    <property type="match status" value="1"/>
</dbReference>